<dbReference type="EMBL" id="UYRU01053667">
    <property type="protein sequence ID" value="VDN12347.1"/>
    <property type="molecule type" value="Genomic_DNA"/>
</dbReference>
<organism evidence="1 2">
    <name type="scientific">Dibothriocephalus latus</name>
    <name type="common">Fish tapeworm</name>
    <name type="synonym">Diphyllobothrium latum</name>
    <dbReference type="NCBI Taxonomy" id="60516"/>
    <lineage>
        <taxon>Eukaryota</taxon>
        <taxon>Metazoa</taxon>
        <taxon>Spiralia</taxon>
        <taxon>Lophotrochozoa</taxon>
        <taxon>Platyhelminthes</taxon>
        <taxon>Cestoda</taxon>
        <taxon>Eucestoda</taxon>
        <taxon>Diphyllobothriidea</taxon>
        <taxon>Diphyllobothriidae</taxon>
        <taxon>Dibothriocephalus</taxon>
    </lineage>
</organism>
<protein>
    <submittedName>
        <fullName evidence="1">Uncharacterized protein</fullName>
    </submittedName>
</protein>
<proteinExistence type="predicted"/>
<evidence type="ECO:0000313" key="2">
    <source>
        <dbReference type="Proteomes" id="UP000281553"/>
    </source>
</evidence>
<dbReference type="Proteomes" id="UP000281553">
    <property type="component" value="Unassembled WGS sequence"/>
</dbReference>
<evidence type="ECO:0000313" key="1">
    <source>
        <dbReference type="EMBL" id="VDN12347.1"/>
    </source>
</evidence>
<reference evidence="1 2" key="1">
    <citation type="submission" date="2018-11" db="EMBL/GenBank/DDBJ databases">
        <authorList>
            <consortium name="Pathogen Informatics"/>
        </authorList>
    </citation>
    <scope>NUCLEOTIDE SEQUENCE [LARGE SCALE GENOMIC DNA]</scope>
</reference>
<name>A0A3P7LKT6_DIBLA</name>
<dbReference type="AlphaFoldDB" id="A0A3P7LKT6"/>
<accession>A0A3P7LKT6</accession>
<sequence length="466" mass="52443">MSSSTPSTYVPSVANVRYSVGTDSDQFGSVYRISSTKYLQTLHILLYQRETRASRIFYFGDFLGCPACQNSKEPVYLCNQTDLETAAEISSFIDWAPYHRSFYRGERSSSYSCSPSVSHISTLFRVNDVVTNAYELFPDCGNYVLCEIDCAHPTNGHRSVVEGVEVTAETEEEWEEAEEDSYVKHTSLSAGRTASEDSFDYLYTRPQDGNNESVIHCYSCSRYYRQAVEAMQALLPRKWVFFQTRWPPVLAPQQVIDLEANYPARIPSWRGSTPRLVKDVIIFCRQHPTSDCLLLLDTLALSPWSPVLNALCPLTVAPSPSSSHRLSATTTCRQRWISLLWLTAADTSCNGFTWPQHLFGSQGSHWVHTVASLALLSNWLAWFSRMEIAAVLGQSRKSICIVCEGVATACLHPASWGCGQAPLFDVWPLWLVRLMLRSSCGLFARLRAPAETKTRCYFPLSDTDEI</sequence>
<dbReference type="OrthoDB" id="6225302at2759"/>
<keyword evidence="2" id="KW-1185">Reference proteome</keyword>
<gene>
    <name evidence="1" type="ORF">DILT_LOCUS8178</name>
</gene>